<keyword evidence="3" id="KW-1185">Reference proteome</keyword>
<feature type="region of interest" description="Disordered" evidence="1">
    <location>
        <begin position="50"/>
        <end position="81"/>
    </location>
</feature>
<dbReference type="Proteomes" id="UP000826656">
    <property type="component" value="Unassembled WGS sequence"/>
</dbReference>
<sequence>MLDREGTSLSDKCLSVSPSARAHFLAFLQKQFPILAAGIGQIRGKEPIKERSDALNESHPLSLSKGMVERLEKVDNPSVKT</sequence>
<evidence type="ECO:0000256" key="1">
    <source>
        <dbReference type="SAM" id="MobiDB-lite"/>
    </source>
</evidence>
<gene>
    <name evidence="2" type="ORF">KY290_017773</name>
</gene>
<evidence type="ECO:0000313" key="2">
    <source>
        <dbReference type="EMBL" id="KAH0761700.1"/>
    </source>
</evidence>
<organism evidence="2 3">
    <name type="scientific">Solanum tuberosum</name>
    <name type="common">Potato</name>
    <dbReference type="NCBI Taxonomy" id="4113"/>
    <lineage>
        <taxon>Eukaryota</taxon>
        <taxon>Viridiplantae</taxon>
        <taxon>Streptophyta</taxon>
        <taxon>Embryophyta</taxon>
        <taxon>Tracheophyta</taxon>
        <taxon>Spermatophyta</taxon>
        <taxon>Magnoliopsida</taxon>
        <taxon>eudicotyledons</taxon>
        <taxon>Gunneridae</taxon>
        <taxon>Pentapetalae</taxon>
        <taxon>asterids</taxon>
        <taxon>lamiids</taxon>
        <taxon>Solanales</taxon>
        <taxon>Solanaceae</taxon>
        <taxon>Solanoideae</taxon>
        <taxon>Solaneae</taxon>
        <taxon>Solanum</taxon>
    </lineage>
</organism>
<proteinExistence type="predicted"/>
<protein>
    <submittedName>
        <fullName evidence="2">Uncharacterized protein</fullName>
    </submittedName>
</protein>
<reference evidence="2 3" key="1">
    <citation type="journal article" date="2021" name="bioRxiv">
        <title>Chromosome-scale and haplotype-resolved genome assembly of a tetraploid potato cultivar.</title>
        <authorList>
            <person name="Sun H."/>
            <person name="Jiao W.-B."/>
            <person name="Krause K."/>
            <person name="Campoy J.A."/>
            <person name="Goel M."/>
            <person name="Folz-Donahue K."/>
            <person name="Kukat C."/>
            <person name="Huettel B."/>
            <person name="Schneeberger K."/>
        </authorList>
    </citation>
    <scope>NUCLEOTIDE SEQUENCE [LARGE SCALE GENOMIC DNA]</scope>
    <source>
        <strain evidence="2">SolTubOtavaFocal</strain>
        <tissue evidence="2">Leaves</tissue>
    </source>
</reference>
<accession>A0ABQ7VC92</accession>
<name>A0ABQ7VC92_SOLTU</name>
<comment type="caution">
    <text evidence="2">The sequence shown here is derived from an EMBL/GenBank/DDBJ whole genome shotgun (WGS) entry which is preliminary data.</text>
</comment>
<dbReference type="EMBL" id="JAIVGD010000013">
    <property type="protein sequence ID" value="KAH0761700.1"/>
    <property type="molecule type" value="Genomic_DNA"/>
</dbReference>
<evidence type="ECO:0000313" key="3">
    <source>
        <dbReference type="Proteomes" id="UP000826656"/>
    </source>
</evidence>